<dbReference type="SUPFAM" id="SSF53335">
    <property type="entry name" value="S-adenosyl-L-methionine-dependent methyltransferases"/>
    <property type="match status" value="1"/>
</dbReference>
<dbReference type="PANTHER" id="PTHR34203:SF15">
    <property type="entry name" value="SLL1173 PROTEIN"/>
    <property type="match status" value="1"/>
</dbReference>
<sequence>MLTALSKQLMPPWMQSMARRAKLERSLKIFERRVATHRFGGIELKVSLCDPVGEEWYDHDSGTLAEITFFRESGALNDGATVFDLGAHQAVVALQLATHVGPTGRVVALEANPHNARVAAENVALNDKRNLTILHAAAASEDGMLEFNESLNGQVDGGAGTHGKVQVKSRSIDSLAREFGTPDIVYVDVEGFECAVLDGAGASFGRIPNWFVEVHGGAGLEKFGGSVDRLLGYFPADRFKRHFCRSDEGPFIPLSETGSLEGTRWFFIATRI</sequence>
<reference evidence="2 3" key="1">
    <citation type="submission" date="2018-05" db="EMBL/GenBank/DDBJ databases">
        <title>Complete Genome Sequence of Methylobacterium sp. 17Sr1-28.</title>
        <authorList>
            <person name="Srinivasan S."/>
        </authorList>
    </citation>
    <scope>NUCLEOTIDE SEQUENCE [LARGE SCALE GENOMIC DNA]</scope>
    <source>
        <strain evidence="2 3">17Sr1-28</strain>
    </source>
</reference>
<gene>
    <name evidence="2" type="ORF">DK419_00510</name>
</gene>
<protein>
    <recommendedName>
        <fullName evidence="1">Methyltransferase FkbM domain-containing protein</fullName>
    </recommendedName>
</protein>
<dbReference type="PANTHER" id="PTHR34203">
    <property type="entry name" value="METHYLTRANSFERASE, FKBM FAMILY PROTEIN"/>
    <property type="match status" value="1"/>
</dbReference>
<dbReference type="OrthoDB" id="9814604at2"/>
<organism evidence="2 3">
    <name type="scientific">Methylobacterium terrae</name>
    <dbReference type="NCBI Taxonomy" id="2202827"/>
    <lineage>
        <taxon>Bacteria</taxon>
        <taxon>Pseudomonadati</taxon>
        <taxon>Pseudomonadota</taxon>
        <taxon>Alphaproteobacteria</taxon>
        <taxon>Hyphomicrobiales</taxon>
        <taxon>Methylobacteriaceae</taxon>
        <taxon>Methylobacterium</taxon>
    </lineage>
</organism>
<dbReference type="Proteomes" id="UP000245444">
    <property type="component" value="Chromosome"/>
</dbReference>
<dbReference type="AlphaFoldDB" id="A0A2U8WFI7"/>
<proteinExistence type="predicted"/>
<dbReference type="InterPro" id="IPR052514">
    <property type="entry name" value="SAM-dependent_MTase"/>
</dbReference>
<evidence type="ECO:0000313" key="2">
    <source>
        <dbReference type="EMBL" id="AWN44994.1"/>
    </source>
</evidence>
<dbReference type="Gene3D" id="3.40.50.150">
    <property type="entry name" value="Vaccinia Virus protein VP39"/>
    <property type="match status" value="1"/>
</dbReference>
<dbReference type="InterPro" id="IPR006342">
    <property type="entry name" value="FkbM_mtfrase"/>
</dbReference>
<dbReference type="KEGG" id="mtea:DK419_00510"/>
<feature type="domain" description="Methyltransferase FkbM" evidence="1">
    <location>
        <begin position="84"/>
        <end position="218"/>
    </location>
</feature>
<dbReference type="Pfam" id="PF05050">
    <property type="entry name" value="Methyltransf_21"/>
    <property type="match status" value="1"/>
</dbReference>
<dbReference type="NCBIfam" id="TIGR01444">
    <property type="entry name" value="fkbM_fam"/>
    <property type="match status" value="1"/>
</dbReference>
<dbReference type="EMBL" id="CP029553">
    <property type="protein sequence ID" value="AWN44994.1"/>
    <property type="molecule type" value="Genomic_DNA"/>
</dbReference>
<dbReference type="InterPro" id="IPR029063">
    <property type="entry name" value="SAM-dependent_MTases_sf"/>
</dbReference>
<keyword evidence="3" id="KW-1185">Reference proteome</keyword>
<accession>A0A2U8WFI7</accession>
<evidence type="ECO:0000259" key="1">
    <source>
        <dbReference type="Pfam" id="PF05050"/>
    </source>
</evidence>
<name>A0A2U8WFI7_9HYPH</name>
<evidence type="ECO:0000313" key="3">
    <source>
        <dbReference type="Proteomes" id="UP000245444"/>
    </source>
</evidence>